<keyword evidence="4" id="KW-0539">Nucleus</keyword>
<dbReference type="GO" id="GO:0005634">
    <property type="term" value="C:nucleus"/>
    <property type="evidence" value="ECO:0007669"/>
    <property type="project" value="UniProtKB-SubCell"/>
</dbReference>
<keyword evidence="5" id="KW-0175">Coiled coil</keyword>
<dbReference type="SMART" id="SM00456">
    <property type="entry name" value="WW"/>
    <property type="match status" value="1"/>
</dbReference>
<dbReference type="InterPro" id="IPR051583">
    <property type="entry name" value="YAP1"/>
</dbReference>
<evidence type="ECO:0000256" key="3">
    <source>
        <dbReference type="ARBA" id="ARBA00022490"/>
    </source>
</evidence>
<dbReference type="Proteomes" id="UP001430356">
    <property type="component" value="Unassembled WGS sequence"/>
</dbReference>
<accession>A0AAW0ELC2</accession>
<dbReference type="InterPro" id="IPR036020">
    <property type="entry name" value="WW_dom_sf"/>
</dbReference>
<feature type="compositionally biased region" description="Low complexity" evidence="6">
    <location>
        <begin position="34"/>
        <end position="72"/>
    </location>
</feature>
<dbReference type="GO" id="GO:0003713">
    <property type="term" value="F:transcription coactivator activity"/>
    <property type="evidence" value="ECO:0007669"/>
    <property type="project" value="TreeGrafter"/>
</dbReference>
<comment type="subcellular location">
    <subcellularLocation>
        <location evidence="2">Cytoplasm</location>
    </subcellularLocation>
    <subcellularLocation>
        <location evidence="1">Nucleus</location>
    </subcellularLocation>
</comment>
<feature type="region of interest" description="Disordered" evidence="6">
    <location>
        <begin position="130"/>
        <end position="176"/>
    </location>
</feature>
<evidence type="ECO:0000256" key="1">
    <source>
        <dbReference type="ARBA" id="ARBA00004123"/>
    </source>
</evidence>
<feature type="compositionally biased region" description="Acidic residues" evidence="6">
    <location>
        <begin position="890"/>
        <end position="912"/>
    </location>
</feature>
<dbReference type="SUPFAM" id="SSF51045">
    <property type="entry name" value="WW domain"/>
    <property type="match status" value="1"/>
</dbReference>
<feature type="compositionally biased region" description="Low complexity" evidence="6">
    <location>
        <begin position="130"/>
        <end position="147"/>
    </location>
</feature>
<reference evidence="8 9" key="1">
    <citation type="journal article" date="2021" name="MBio">
        <title>A New Model Trypanosomatid, Novymonas esmeraldas: Genomic Perception of Its 'Candidatus Pandoraea novymonadis' Endosymbiont.</title>
        <authorList>
            <person name="Zakharova A."/>
            <person name="Saura A."/>
            <person name="Butenko A."/>
            <person name="Podesvova L."/>
            <person name="Warmusova S."/>
            <person name="Kostygov A.Y."/>
            <person name="Nenarokova A."/>
            <person name="Lukes J."/>
            <person name="Opperdoes F.R."/>
            <person name="Yurchenko V."/>
        </authorList>
    </citation>
    <scope>NUCLEOTIDE SEQUENCE [LARGE SCALE GENOMIC DNA]</scope>
    <source>
        <strain evidence="8 9">E262AT.01</strain>
    </source>
</reference>
<evidence type="ECO:0000256" key="4">
    <source>
        <dbReference type="ARBA" id="ARBA00023242"/>
    </source>
</evidence>
<feature type="region of interest" description="Disordered" evidence="6">
    <location>
        <begin position="1"/>
        <end position="72"/>
    </location>
</feature>
<dbReference type="GO" id="GO:0035329">
    <property type="term" value="P:hippo signaling"/>
    <property type="evidence" value="ECO:0007669"/>
    <property type="project" value="TreeGrafter"/>
</dbReference>
<evidence type="ECO:0000256" key="5">
    <source>
        <dbReference type="SAM" id="Coils"/>
    </source>
</evidence>
<dbReference type="PANTHER" id="PTHR17616:SF8">
    <property type="entry name" value="TRANSCRIPTIONAL COACTIVATOR YORKIE"/>
    <property type="match status" value="1"/>
</dbReference>
<evidence type="ECO:0000256" key="2">
    <source>
        <dbReference type="ARBA" id="ARBA00004496"/>
    </source>
</evidence>
<evidence type="ECO:0000313" key="9">
    <source>
        <dbReference type="Proteomes" id="UP001430356"/>
    </source>
</evidence>
<dbReference type="InterPro" id="IPR001202">
    <property type="entry name" value="WW_dom"/>
</dbReference>
<feature type="region of interest" description="Disordered" evidence="6">
    <location>
        <begin position="341"/>
        <end position="374"/>
    </location>
</feature>
<gene>
    <name evidence="8" type="ORF">NESM_000337100</name>
</gene>
<evidence type="ECO:0000259" key="7">
    <source>
        <dbReference type="PROSITE" id="PS50020"/>
    </source>
</evidence>
<evidence type="ECO:0000313" key="8">
    <source>
        <dbReference type="EMBL" id="KAK7194227.1"/>
    </source>
</evidence>
<feature type="coiled-coil region" evidence="5">
    <location>
        <begin position="778"/>
        <end position="812"/>
    </location>
</feature>
<dbReference type="AlphaFoldDB" id="A0AAW0ELC2"/>
<dbReference type="Gene3D" id="2.20.70.10">
    <property type="match status" value="1"/>
</dbReference>
<feature type="region of interest" description="Disordered" evidence="6">
    <location>
        <begin position="651"/>
        <end position="704"/>
    </location>
</feature>
<feature type="region of interest" description="Disordered" evidence="6">
    <location>
        <begin position="887"/>
        <end position="926"/>
    </location>
</feature>
<proteinExistence type="predicted"/>
<feature type="compositionally biased region" description="Gly residues" evidence="6">
    <location>
        <begin position="672"/>
        <end position="692"/>
    </location>
</feature>
<dbReference type="EMBL" id="JAECZO010000033">
    <property type="protein sequence ID" value="KAK7194227.1"/>
    <property type="molecule type" value="Genomic_DNA"/>
</dbReference>
<dbReference type="Pfam" id="PF00397">
    <property type="entry name" value="WW"/>
    <property type="match status" value="1"/>
</dbReference>
<dbReference type="PROSITE" id="PS01159">
    <property type="entry name" value="WW_DOMAIN_1"/>
    <property type="match status" value="1"/>
</dbReference>
<comment type="caution">
    <text evidence="8">The sequence shown here is derived from an EMBL/GenBank/DDBJ whole genome shotgun (WGS) entry which is preliminary data.</text>
</comment>
<keyword evidence="9" id="KW-1185">Reference proteome</keyword>
<feature type="region of interest" description="Disordered" evidence="6">
    <location>
        <begin position="718"/>
        <end position="739"/>
    </location>
</feature>
<feature type="domain" description="WW" evidence="7">
    <location>
        <begin position="623"/>
        <end position="656"/>
    </location>
</feature>
<protein>
    <submittedName>
        <fullName evidence="8">WW domain containing protein</fullName>
    </submittedName>
</protein>
<feature type="compositionally biased region" description="Polar residues" evidence="6">
    <location>
        <begin position="1"/>
        <end position="18"/>
    </location>
</feature>
<dbReference type="GO" id="GO:0005737">
    <property type="term" value="C:cytoplasm"/>
    <property type="evidence" value="ECO:0007669"/>
    <property type="project" value="UniProtKB-SubCell"/>
</dbReference>
<dbReference type="CDD" id="cd00201">
    <property type="entry name" value="WW"/>
    <property type="match status" value="1"/>
</dbReference>
<dbReference type="PANTHER" id="PTHR17616">
    <property type="entry name" value="YES-ASSOCIATED PROTEIN YAP1 FAMILY MEMBER"/>
    <property type="match status" value="1"/>
</dbReference>
<organism evidence="8 9">
    <name type="scientific">Novymonas esmeraldas</name>
    <dbReference type="NCBI Taxonomy" id="1808958"/>
    <lineage>
        <taxon>Eukaryota</taxon>
        <taxon>Discoba</taxon>
        <taxon>Euglenozoa</taxon>
        <taxon>Kinetoplastea</taxon>
        <taxon>Metakinetoplastina</taxon>
        <taxon>Trypanosomatida</taxon>
        <taxon>Trypanosomatidae</taxon>
        <taxon>Novymonas</taxon>
    </lineage>
</organism>
<evidence type="ECO:0000256" key="6">
    <source>
        <dbReference type="SAM" id="MobiDB-lite"/>
    </source>
</evidence>
<name>A0AAW0ELC2_9TRYP</name>
<sequence>MEPASTATATSAREQQSPRGPGAHGPSHRTHKQATPSSAATASAMPTGGARGSPPLLVSSSSTTGPGCCGSSSSTSVAFPSTGCVRWCMNVALQSFTGEPWAVTLQPAAEDDIVLNRSFHSSATDSSAAAAAASAAHTTATTTTASANNSRQHRRRSSSGGGSGSDSPVYGPTAARMSPSMLRSGLQLAVIDYSDPQPQYPGGPVLDATVFGYDPFSEDSAALHQCVSAINSPPVTFGVDDLLSRITNVEFIAEQGTAEDVASGGVPMHYRLASSLEPMLHATLNPAITAVVDHCVSSIVLVYGATQEMKQMGLIGTPEECGLLPHGIRALMERLLERKERQLSKASSGGGSGVGGDDAVSGSDRTDGVHSRPATSHACNFVFPAIGSRRHRFVRMEAAFTAFDSTNVVDLLDLSNKHVELVLKLAPPPTPSAFDDKTEEGTSAANASATTDSFVLNSRAMPVENTNDALSALDVGLENLSRALELSLLQSESGSSLLFSVTAFTDTCRCATMHVLCLAEDPAAQTWLASTVQARSQAIPLGEEQSWASIQNTPMPPPLHHHAATMLVPSLCFGNMFTSVLICVYNSITALSRLNRDLTFALTGYRMRTIPRVTLASSRKGLRKLPPSWEEYFTSDGRRYFIDTSTQTTTWDDPRFTQSHRSSRSGSSNGSRGSGGSSSGSGSGSVGGGSGGSQHRPSRIGLGAGDKDFLASRLQQEMHGTGAAAAQAHKAGASRPDSASAAGAVSEDAVDIGIVVVDTMCRPRVLIDSRSPQFALQYHEQEEVLRAKQRELERTTAEMQRQAEAKAKAAAEAASVARAERETRLVIAPAAVKPGEAARAVAAGEAAPVVEHDLVGILPTFANGLIGLDDVDDEEVSTLCRSNSANIDDFMFEDEDEEEEGEAEAHGEEEEEGGKHAGGIGVGASTVAPATHPAQLIARSTAAGGEDGGAALESSSTSSNAAARFYANALSEQAVGVADMNASCSMPSAAASTGGCADTAPARSCLRRASSASDAPRTTVAAVPPEMQDLESLVDEFTAFYRRTFELQQRVVELEAELKRRKPAKHASSLLSLPAAPSSAEVEQLVLHMQMAVEKSPSAEVHAALTPILAGAAATHSAAATSAVLDAFRAALRLAAQASRV</sequence>
<keyword evidence="3" id="KW-0963">Cytoplasm</keyword>
<feature type="compositionally biased region" description="Low complexity" evidence="6">
    <location>
        <begin position="720"/>
        <end position="733"/>
    </location>
</feature>
<feature type="region of interest" description="Disordered" evidence="6">
    <location>
        <begin position="429"/>
        <end position="449"/>
    </location>
</feature>
<dbReference type="PROSITE" id="PS50020">
    <property type="entry name" value="WW_DOMAIN_2"/>
    <property type="match status" value="1"/>
</dbReference>
<dbReference type="GO" id="GO:0045944">
    <property type="term" value="P:positive regulation of transcription by RNA polymerase II"/>
    <property type="evidence" value="ECO:0007669"/>
    <property type="project" value="TreeGrafter"/>
</dbReference>